<dbReference type="AlphaFoldDB" id="A0A2S2CUW8"/>
<sequence length="123" mass="13629">MPEFLNRWTRKAADANGRPPRPAPETPGEIVREALRTVLDPEVGVNIVDLGLVYAVEATEERVRTDITLTTPTCPLGETVAEDARAAIRQALPGVRDLSVRLVWEPAWTPAMMSDDARRQLGW</sequence>
<feature type="domain" description="MIP18 family-like" evidence="1">
    <location>
        <begin position="31"/>
        <end position="100"/>
    </location>
</feature>
<dbReference type="EMBL" id="CP029354">
    <property type="protein sequence ID" value="AWK88205.1"/>
    <property type="molecule type" value="Genomic_DNA"/>
</dbReference>
<dbReference type="Gene3D" id="3.30.300.130">
    <property type="entry name" value="Fe-S cluster assembly (FSCA)"/>
    <property type="match status" value="1"/>
</dbReference>
<reference evidence="3" key="1">
    <citation type="submission" date="2018-05" db="EMBL/GenBank/DDBJ databases">
        <title>Azospirillum thermophila sp. nov., a novel isolated from hot spring.</title>
        <authorList>
            <person name="Zhao Z."/>
        </authorList>
    </citation>
    <scope>NUCLEOTIDE SEQUENCE [LARGE SCALE GENOMIC DNA]</scope>
    <source>
        <strain evidence="3">CFH 70021</strain>
    </source>
</reference>
<keyword evidence="3" id="KW-1185">Reference proteome</keyword>
<dbReference type="OrthoDB" id="9805360at2"/>
<gene>
    <name evidence="2" type="ORF">DEW08_19010</name>
</gene>
<dbReference type="PANTHER" id="PTHR42831:SF1">
    <property type="entry name" value="FE-S PROTEIN MATURATION AUXILIARY FACTOR YITW"/>
    <property type="match status" value="1"/>
</dbReference>
<dbReference type="InterPro" id="IPR052339">
    <property type="entry name" value="Fe-S_Maturation_MIP18"/>
</dbReference>
<dbReference type="InterPro" id="IPR034904">
    <property type="entry name" value="FSCA_dom_sf"/>
</dbReference>
<organism evidence="2 3">
    <name type="scientific">Azospirillum thermophilum</name>
    <dbReference type="NCBI Taxonomy" id="2202148"/>
    <lineage>
        <taxon>Bacteria</taxon>
        <taxon>Pseudomonadati</taxon>
        <taxon>Pseudomonadota</taxon>
        <taxon>Alphaproteobacteria</taxon>
        <taxon>Rhodospirillales</taxon>
        <taxon>Azospirillaceae</taxon>
        <taxon>Azospirillum</taxon>
    </lineage>
</organism>
<dbReference type="KEGG" id="azz:DEW08_19010"/>
<dbReference type="Pfam" id="PF01883">
    <property type="entry name" value="FeS_assembly_P"/>
    <property type="match status" value="1"/>
</dbReference>
<evidence type="ECO:0000313" key="3">
    <source>
        <dbReference type="Proteomes" id="UP000245629"/>
    </source>
</evidence>
<dbReference type="Proteomes" id="UP000245629">
    <property type="component" value="Chromosome 3"/>
</dbReference>
<dbReference type="SUPFAM" id="SSF117916">
    <property type="entry name" value="Fe-S cluster assembly (FSCA) domain-like"/>
    <property type="match status" value="1"/>
</dbReference>
<name>A0A2S2CUW8_9PROT</name>
<protein>
    <submittedName>
        <fullName evidence="2">Hydroxylase</fullName>
    </submittedName>
</protein>
<accession>A0A2S2CUW8</accession>
<proteinExistence type="predicted"/>
<evidence type="ECO:0000259" key="1">
    <source>
        <dbReference type="Pfam" id="PF01883"/>
    </source>
</evidence>
<evidence type="ECO:0000313" key="2">
    <source>
        <dbReference type="EMBL" id="AWK88205.1"/>
    </source>
</evidence>
<dbReference type="InterPro" id="IPR002744">
    <property type="entry name" value="MIP18-like"/>
</dbReference>
<dbReference type="PANTHER" id="PTHR42831">
    <property type="entry name" value="FE-S PROTEIN MATURATION AUXILIARY FACTOR YITW"/>
    <property type="match status" value="1"/>
</dbReference>